<dbReference type="Proteomes" id="UP000183047">
    <property type="component" value="Unassembled WGS sequence"/>
</dbReference>
<keyword evidence="2" id="KW-1185">Reference proteome</keyword>
<dbReference type="AlphaFoldDB" id="A0A1G5BFN5"/>
<sequence length="86" mass="9778">MDVAISRKNITESYDDIMDSYLSSEEYNQKVSGINLLYVALRAELSPDQQKKFDSLLTAYDNLAHDEAEEALLRGSLGFYEHAQDI</sequence>
<name>A0A1G5BFN5_9FIRM</name>
<organism evidence="1 2">
    <name type="scientific">Butyrivibrio hungatei</name>
    <dbReference type="NCBI Taxonomy" id="185008"/>
    <lineage>
        <taxon>Bacteria</taxon>
        <taxon>Bacillati</taxon>
        <taxon>Bacillota</taxon>
        <taxon>Clostridia</taxon>
        <taxon>Lachnospirales</taxon>
        <taxon>Lachnospiraceae</taxon>
        <taxon>Butyrivibrio</taxon>
    </lineage>
</organism>
<evidence type="ECO:0000313" key="1">
    <source>
        <dbReference type="EMBL" id="SCX89002.1"/>
    </source>
</evidence>
<reference evidence="2" key="1">
    <citation type="submission" date="2016-10" db="EMBL/GenBank/DDBJ databases">
        <authorList>
            <person name="Varghese N."/>
            <person name="Submissions S."/>
        </authorList>
    </citation>
    <scope>NUCLEOTIDE SEQUENCE [LARGE SCALE GENOMIC DNA]</scope>
    <source>
        <strain evidence="2">XBD2006</strain>
    </source>
</reference>
<dbReference type="EMBL" id="FMUR01000004">
    <property type="protein sequence ID" value="SCX89002.1"/>
    <property type="molecule type" value="Genomic_DNA"/>
</dbReference>
<evidence type="ECO:0000313" key="2">
    <source>
        <dbReference type="Proteomes" id="UP000183047"/>
    </source>
</evidence>
<gene>
    <name evidence="1" type="ORF">SAMN02910451_00711</name>
</gene>
<proteinExistence type="predicted"/>
<dbReference type="OrthoDB" id="2005195at2"/>
<protein>
    <submittedName>
        <fullName evidence="1">Uncharacterized protein</fullName>
    </submittedName>
</protein>
<dbReference type="RefSeq" id="WP_074461452.1">
    <property type="nucleotide sequence ID" value="NZ_FMUR01000004.1"/>
</dbReference>
<accession>A0A1G5BFN5</accession>